<protein>
    <submittedName>
        <fullName evidence="3">Reverse transcriptase domain-containing protein</fullName>
    </submittedName>
</protein>
<evidence type="ECO:0000256" key="1">
    <source>
        <dbReference type="SAM" id="MobiDB-lite"/>
    </source>
</evidence>
<reference evidence="3" key="1">
    <citation type="journal article" date="2022" name="Int. J. Mol. Sci.">
        <title>Draft Genome of Tanacetum Coccineum: Genomic Comparison of Closely Related Tanacetum-Family Plants.</title>
        <authorList>
            <person name="Yamashiro T."/>
            <person name="Shiraishi A."/>
            <person name="Nakayama K."/>
            <person name="Satake H."/>
        </authorList>
    </citation>
    <scope>NUCLEOTIDE SEQUENCE</scope>
</reference>
<keyword evidence="3" id="KW-0695">RNA-directed DNA polymerase</keyword>
<feature type="compositionally biased region" description="Basic and acidic residues" evidence="1">
    <location>
        <begin position="158"/>
        <end position="167"/>
    </location>
</feature>
<dbReference type="EMBL" id="BQNB010008486">
    <property type="protein sequence ID" value="GJS50020.1"/>
    <property type="molecule type" value="Genomic_DNA"/>
</dbReference>
<keyword evidence="3" id="KW-0808">Transferase</keyword>
<keyword evidence="3" id="KW-0548">Nucleotidyltransferase</keyword>
<dbReference type="PANTHER" id="PTHR31286">
    <property type="entry name" value="GLYCINE-RICH CELL WALL STRUCTURAL PROTEIN 1.8-LIKE"/>
    <property type="match status" value="1"/>
</dbReference>
<organism evidence="3 4">
    <name type="scientific">Tanacetum coccineum</name>
    <dbReference type="NCBI Taxonomy" id="301880"/>
    <lineage>
        <taxon>Eukaryota</taxon>
        <taxon>Viridiplantae</taxon>
        <taxon>Streptophyta</taxon>
        <taxon>Embryophyta</taxon>
        <taxon>Tracheophyta</taxon>
        <taxon>Spermatophyta</taxon>
        <taxon>Magnoliopsida</taxon>
        <taxon>eudicotyledons</taxon>
        <taxon>Gunneridae</taxon>
        <taxon>Pentapetalae</taxon>
        <taxon>asterids</taxon>
        <taxon>campanulids</taxon>
        <taxon>Asterales</taxon>
        <taxon>Asteraceae</taxon>
        <taxon>Asteroideae</taxon>
        <taxon>Anthemideae</taxon>
        <taxon>Anthemidinae</taxon>
        <taxon>Tanacetum</taxon>
    </lineage>
</organism>
<dbReference type="Proteomes" id="UP001151760">
    <property type="component" value="Unassembled WGS sequence"/>
</dbReference>
<dbReference type="GO" id="GO:0003964">
    <property type="term" value="F:RNA-directed DNA polymerase activity"/>
    <property type="evidence" value="ECO:0007669"/>
    <property type="project" value="UniProtKB-KW"/>
</dbReference>
<gene>
    <name evidence="3" type="ORF">Tco_0600141</name>
</gene>
<reference evidence="3" key="2">
    <citation type="submission" date="2022-01" db="EMBL/GenBank/DDBJ databases">
        <authorList>
            <person name="Yamashiro T."/>
            <person name="Shiraishi A."/>
            <person name="Satake H."/>
            <person name="Nakayama K."/>
        </authorList>
    </citation>
    <scope>NUCLEOTIDE SEQUENCE</scope>
</reference>
<dbReference type="Pfam" id="PF14111">
    <property type="entry name" value="DUF4283"/>
    <property type="match status" value="1"/>
</dbReference>
<feature type="domain" description="DUF4283" evidence="2">
    <location>
        <begin position="6"/>
        <end position="46"/>
    </location>
</feature>
<proteinExistence type="predicted"/>
<accession>A0ABQ4WB23</accession>
<comment type="caution">
    <text evidence="3">The sequence shown here is derived from an EMBL/GenBank/DDBJ whole genome shotgun (WGS) entry which is preliminary data.</text>
</comment>
<dbReference type="InterPro" id="IPR025558">
    <property type="entry name" value="DUF4283"/>
</dbReference>
<evidence type="ECO:0000259" key="2">
    <source>
        <dbReference type="Pfam" id="PF14111"/>
    </source>
</evidence>
<feature type="region of interest" description="Disordered" evidence="1">
    <location>
        <begin position="137"/>
        <end position="167"/>
    </location>
</feature>
<keyword evidence="4" id="KW-1185">Reference proteome</keyword>
<name>A0ABQ4WB23_9ASTR</name>
<sequence>MFSSSTGLFSFQFSSMDGLDAMLENGPWFIRSNPLILKKWHPDVNLLKEDIGNVPVWVKLHGVSVTEFSEDGLSVISTKIGTPLMLDSYTSNMCMQSWGRSSYARAMIELRADVELKDNIVVFGHFQEECPNNIGVGETKNLKKPSQTPRGVPVGPEKNVEPTKEVSKSNPFDALNLVENDNVNSSSPSTTPIIEKIDKIENLIIDGKVTFMDDEGKPLEKVEEY</sequence>
<evidence type="ECO:0000313" key="4">
    <source>
        <dbReference type="Proteomes" id="UP001151760"/>
    </source>
</evidence>
<dbReference type="PANTHER" id="PTHR31286:SF99">
    <property type="entry name" value="DUF4283 DOMAIN-CONTAINING PROTEIN"/>
    <property type="match status" value="1"/>
</dbReference>
<evidence type="ECO:0000313" key="3">
    <source>
        <dbReference type="EMBL" id="GJS50020.1"/>
    </source>
</evidence>
<dbReference type="InterPro" id="IPR040256">
    <property type="entry name" value="At4g02000-like"/>
</dbReference>